<dbReference type="InterPro" id="IPR002941">
    <property type="entry name" value="DNA_methylase_N4/N6"/>
</dbReference>
<evidence type="ECO:0000256" key="3">
    <source>
        <dbReference type="ARBA" id="ARBA00022679"/>
    </source>
</evidence>
<dbReference type="SMART" id="SM00470">
    <property type="entry name" value="ParB"/>
    <property type="match status" value="1"/>
</dbReference>
<evidence type="ECO:0000256" key="2">
    <source>
        <dbReference type="ARBA" id="ARBA00022603"/>
    </source>
</evidence>
<dbReference type="GO" id="GO:0032259">
    <property type="term" value="P:methylation"/>
    <property type="evidence" value="ECO:0007669"/>
    <property type="project" value="UniProtKB-KW"/>
</dbReference>
<dbReference type="GO" id="GO:0008170">
    <property type="term" value="F:N-methyltransferase activity"/>
    <property type="evidence" value="ECO:0007669"/>
    <property type="project" value="InterPro"/>
</dbReference>
<dbReference type="RefSeq" id="WP_073460411.1">
    <property type="nucleotide sequence ID" value="NZ_FRAP01000030.1"/>
</dbReference>
<dbReference type="InterPro" id="IPR029063">
    <property type="entry name" value="SAM-dependent_MTases_sf"/>
</dbReference>
<proteinExistence type="inferred from homology"/>
<dbReference type="InterPro" id="IPR036086">
    <property type="entry name" value="ParB/Sulfiredoxin_sf"/>
</dbReference>
<dbReference type="Gene3D" id="3.40.50.150">
    <property type="entry name" value="Vaccinia Virus protein VP39"/>
    <property type="match status" value="1"/>
</dbReference>
<evidence type="ECO:0000313" key="7">
    <source>
        <dbReference type="Proteomes" id="UP000184363"/>
    </source>
</evidence>
<keyword evidence="3 6" id="KW-0808">Transferase</keyword>
<dbReference type="InterPro" id="IPR001091">
    <property type="entry name" value="RM_Methyltransferase"/>
</dbReference>
<evidence type="ECO:0000259" key="5">
    <source>
        <dbReference type="SMART" id="SM00470"/>
    </source>
</evidence>
<dbReference type="Pfam" id="PF01555">
    <property type="entry name" value="N6_N4_Mtase"/>
    <property type="match status" value="1"/>
</dbReference>
<dbReference type="STRING" id="1848.SAMN05443637_13065"/>
<dbReference type="SUPFAM" id="SSF110849">
    <property type="entry name" value="ParB/Sulfiredoxin"/>
    <property type="match status" value="1"/>
</dbReference>
<dbReference type="PROSITE" id="PS00092">
    <property type="entry name" value="N6_MTASE"/>
    <property type="match status" value="1"/>
</dbReference>
<dbReference type="AlphaFoldDB" id="A0A1M7AXN4"/>
<name>A0A1M7AXN4_PSETH</name>
<dbReference type="SUPFAM" id="SSF53335">
    <property type="entry name" value="S-adenosyl-L-methionine-dependent methyltransferases"/>
    <property type="match status" value="1"/>
</dbReference>
<dbReference type="EMBL" id="FRAP01000030">
    <property type="protein sequence ID" value="SHL47528.1"/>
    <property type="molecule type" value="Genomic_DNA"/>
</dbReference>
<dbReference type="GO" id="GO:0003677">
    <property type="term" value="F:DNA binding"/>
    <property type="evidence" value="ECO:0007669"/>
    <property type="project" value="InterPro"/>
</dbReference>
<dbReference type="Gene3D" id="3.90.1530.10">
    <property type="entry name" value="Conserved hypothetical protein from pyrococcus furiosus pfu- 392566-001, ParB domain"/>
    <property type="match status" value="1"/>
</dbReference>
<dbReference type="OrthoDB" id="9773060at2"/>
<keyword evidence="7" id="KW-1185">Reference proteome</keyword>
<accession>A0A1M7AXN4</accession>
<evidence type="ECO:0000256" key="1">
    <source>
        <dbReference type="ARBA" id="ARBA00006594"/>
    </source>
</evidence>
<dbReference type="InterPro" id="IPR003115">
    <property type="entry name" value="ParB_N"/>
</dbReference>
<evidence type="ECO:0000256" key="4">
    <source>
        <dbReference type="RuleBase" id="RU362026"/>
    </source>
</evidence>
<keyword evidence="2 6" id="KW-0489">Methyltransferase</keyword>
<dbReference type="PRINTS" id="PR00508">
    <property type="entry name" value="S21N4MTFRASE"/>
</dbReference>
<protein>
    <recommendedName>
        <fullName evidence="4">Methyltransferase</fullName>
        <ecNumber evidence="4">2.1.1.-</ecNumber>
    </recommendedName>
</protein>
<dbReference type="Proteomes" id="UP000184363">
    <property type="component" value="Unassembled WGS sequence"/>
</dbReference>
<dbReference type="PIRSF" id="PIRSF036758">
    <property type="entry name" value="Aden_M_ParB"/>
    <property type="match status" value="1"/>
</dbReference>
<gene>
    <name evidence="6" type="ORF">SAMN05443637_13065</name>
</gene>
<dbReference type="EC" id="2.1.1.-" evidence="4"/>
<dbReference type="Pfam" id="PF02195">
    <property type="entry name" value="ParB_N"/>
    <property type="match status" value="1"/>
</dbReference>
<evidence type="ECO:0000313" key="6">
    <source>
        <dbReference type="EMBL" id="SHL47528.1"/>
    </source>
</evidence>
<dbReference type="InterPro" id="IPR002052">
    <property type="entry name" value="DNA_methylase_N6_adenine_CS"/>
</dbReference>
<comment type="similarity">
    <text evidence="1 4">Belongs to the N(4)/N(6)-methyltransferase family.</text>
</comment>
<reference evidence="6 7" key="1">
    <citation type="submission" date="2016-11" db="EMBL/GenBank/DDBJ databases">
        <authorList>
            <person name="Jaros S."/>
            <person name="Januszkiewicz K."/>
            <person name="Wedrychowicz H."/>
        </authorList>
    </citation>
    <scope>NUCLEOTIDE SEQUENCE [LARGE SCALE GENOMIC DNA]</scope>
    <source>
        <strain evidence="6 7">DSM 43832</strain>
    </source>
</reference>
<feature type="domain" description="ParB-like N-terminal" evidence="5">
    <location>
        <begin position="10"/>
        <end position="98"/>
    </location>
</feature>
<dbReference type="InterPro" id="IPR015840">
    <property type="entry name" value="DNA_MeTrfase_ParB"/>
</dbReference>
<organism evidence="6 7">
    <name type="scientific">Pseudonocardia thermophila</name>
    <dbReference type="NCBI Taxonomy" id="1848"/>
    <lineage>
        <taxon>Bacteria</taxon>
        <taxon>Bacillati</taxon>
        <taxon>Actinomycetota</taxon>
        <taxon>Actinomycetes</taxon>
        <taxon>Pseudonocardiales</taxon>
        <taxon>Pseudonocardiaceae</taxon>
        <taxon>Pseudonocardia</taxon>
    </lineage>
</organism>
<sequence>MTNPNNLQVTYYPTADLRLYHRNPRVGNTSRIAESLTVNGQYKPVVVNRGTHTGRPNEVLAGNHTLKAARDLGWETLAAVTVDVDDDQAARIVAADNRTSDLGSYDNRLLLELLTDLPNLDGTGYDPGDLDALEALLDADVEAQDEVPLNDPDDSPDTPAEPYCKTGDLWVLGSHRLAVGDSTDPGVWDLLLNGDKADMVWTDPPYGVSYVGKTADALTIENDSLDADSLRDFLRAALGLASTHTRPGGCWYVASPPGELSLVFGGVLVELEVLRQTLIWVKDQFVMGRSDYHYRHELVFYGWVPGAAHHAVLDRTQDTVHEYPRPKRSKEHPTMKPVALIARHITNSTDRNQLVVDPFGGSGSTLIAAHDAGRRAAVIEIDPKYADVICRRYQEHTGQLPTRDGQPHDFTEAAE</sequence>